<organism evidence="6 7">
    <name type="scientific">Massilia polaris</name>
    <dbReference type="NCBI Taxonomy" id="2728846"/>
    <lineage>
        <taxon>Bacteria</taxon>
        <taxon>Pseudomonadati</taxon>
        <taxon>Pseudomonadota</taxon>
        <taxon>Betaproteobacteria</taxon>
        <taxon>Burkholderiales</taxon>
        <taxon>Oxalobacteraceae</taxon>
        <taxon>Telluria group</taxon>
        <taxon>Massilia</taxon>
    </lineage>
</organism>
<reference evidence="6 7" key="1">
    <citation type="submission" date="2020-04" db="EMBL/GenBank/DDBJ databases">
        <title>Massilia sp. RP-1-19 isolated from soil.</title>
        <authorList>
            <person name="Dahal R.H."/>
        </authorList>
    </citation>
    <scope>NUCLEOTIDE SEQUENCE [LARGE SCALE GENOMIC DNA]</scope>
    <source>
        <strain evidence="6 7">RP-1-19</strain>
    </source>
</reference>
<dbReference type="InterPro" id="IPR050808">
    <property type="entry name" value="Phage_Integrase"/>
</dbReference>
<dbReference type="GO" id="GO:0003677">
    <property type="term" value="F:DNA binding"/>
    <property type="evidence" value="ECO:0007669"/>
    <property type="project" value="UniProtKB-KW"/>
</dbReference>
<evidence type="ECO:0000256" key="1">
    <source>
        <dbReference type="ARBA" id="ARBA00008857"/>
    </source>
</evidence>
<keyword evidence="7" id="KW-1185">Reference proteome</keyword>
<protein>
    <submittedName>
        <fullName evidence="6">Tyrosine-type recombinase/integrase</fullName>
    </submittedName>
</protein>
<dbReference type="InterPro" id="IPR038488">
    <property type="entry name" value="Integrase_DNA-bd_sf"/>
</dbReference>
<evidence type="ECO:0000256" key="2">
    <source>
        <dbReference type="ARBA" id="ARBA00022908"/>
    </source>
</evidence>
<evidence type="ECO:0000313" key="6">
    <source>
        <dbReference type="EMBL" id="NML62241.1"/>
    </source>
</evidence>
<dbReference type="RefSeq" id="WP_169466989.1">
    <property type="nucleotide sequence ID" value="NZ_JABBGG010000007.1"/>
</dbReference>
<comment type="caution">
    <text evidence="6">The sequence shown here is derived from an EMBL/GenBank/DDBJ whole genome shotgun (WGS) entry which is preliminary data.</text>
</comment>
<name>A0A848HR69_9BURK</name>
<dbReference type="Pfam" id="PF00589">
    <property type="entry name" value="Phage_integrase"/>
    <property type="match status" value="1"/>
</dbReference>
<dbReference type="AlphaFoldDB" id="A0A848HR69"/>
<dbReference type="InterPro" id="IPR010998">
    <property type="entry name" value="Integrase_recombinase_N"/>
</dbReference>
<dbReference type="Pfam" id="PF22022">
    <property type="entry name" value="Phage_int_M"/>
    <property type="match status" value="1"/>
</dbReference>
<dbReference type="Pfam" id="PF13356">
    <property type="entry name" value="Arm-DNA-bind_3"/>
    <property type="match status" value="1"/>
</dbReference>
<dbReference type="GO" id="GO:0015074">
    <property type="term" value="P:DNA integration"/>
    <property type="evidence" value="ECO:0007669"/>
    <property type="project" value="UniProtKB-KW"/>
</dbReference>
<dbReference type="InterPro" id="IPR002104">
    <property type="entry name" value="Integrase_catalytic"/>
</dbReference>
<dbReference type="CDD" id="cd00801">
    <property type="entry name" value="INT_P4_C"/>
    <property type="match status" value="1"/>
</dbReference>
<dbReference type="InterPro" id="IPR013762">
    <property type="entry name" value="Integrase-like_cat_sf"/>
</dbReference>
<accession>A0A848HR69</accession>
<dbReference type="EMBL" id="JABBGG010000007">
    <property type="protein sequence ID" value="NML62241.1"/>
    <property type="molecule type" value="Genomic_DNA"/>
</dbReference>
<evidence type="ECO:0000313" key="7">
    <source>
        <dbReference type="Proteomes" id="UP000583752"/>
    </source>
</evidence>
<comment type="similarity">
    <text evidence="1">Belongs to the 'phage' integrase family.</text>
</comment>
<dbReference type="Gene3D" id="1.10.443.10">
    <property type="entry name" value="Intergrase catalytic core"/>
    <property type="match status" value="1"/>
</dbReference>
<feature type="domain" description="Tyr recombinase" evidence="5">
    <location>
        <begin position="201"/>
        <end position="383"/>
    </location>
</feature>
<sequence>MRLTDIKCRQAKPGEKLLKLSDSGGLQLHVFPAGSKLWRGAYRYNGKQKTFAMGAYPALSLQDARETWKAAKAQLVAGIDPTTERRVEKLRAAAADGKTFEQVAIEWRGTKYPAVSKTGDDALHRVTMNIFPDLGLLPIASIDPPMVLASLRRIEARGSLDMTKRVQRLVVRIFNYAIASGLRKDNPGAPVGEALKGHKAGHFASIDVEELPQFLVDLAKAEAELEMKTRTATRLVMHTFVRTEEIVGVPWSELDLDKALWEIPAERMKMKRGHIVPLSRQAVALFRQMEPITGGRHYVFAHRSKSREHMDNNTILRALGRMGYKGKMTGHGFRSLAMSAITQQLGYDEKIVDLQLAHVKENKTDQAYDRAKWLKERTRMMQDWSDYIDKVAATGVL</sequence>
<keyword evidence="4" id="KW-0233">DNA recombination</keyword>
<proteinExistence type="inferred from homology"/>
<gene>
    <name evidence="6" type="ORF">HHL21_14385</name>
</gene>
<evidence type="ECO:0000259" key="5">
    <source>
        <dbReference type="PROSITE" id="PS51898"/>
    </source>
</evidence>
<dbReference type="Proteomes" id="UP000583752">
    <property type="component" value="Unassembled WGS sequence"/>
</dbReference>
<dbReference type="InterPro" id="IPR053876">
    <property type="entry name" value="Phage_int_M"/>
</dbReference>
<dbReference type="Gene3D" id="1.10.150.130">
    <property type="match status" value="1"/>
</dbReference>
<dbReference type="PROSITE" id="PS51898">
    <property type="entry name" value="TYR_RECOMBINASE"/>
    <property type="match status" value="1"/>
</dbReference>
<keyword evidence="3" id="KW-0238">DNA-binding</keyword>
<dbReference type="PANTHER" id="PTHR30629:SF2">
    <property type="entry name" value="PROPHAGE INTEGRASE INTS-RELATED"/>
    <property type="match status" value="1"/>
</dbReference>
<dbReference type="SUPFAM" id="SSF56349">
    <property type="entry name" value="DNA breaking-rejoining enzymes"/>
    <property type="match status" value="1"/>
</dbReference>
<dbReference type="Gene3D" id="3.30.160.390">
    <property type="entry name" value="Integrase, DNA-binding domain"/>
    <property type="match status" value="1"/>
</dbReference>
<dbReference type="PANTHER" id="PTHR30629">
    <property type="entry name" value="PROPHAGE INTEGRASE"/>
    <property type="match status" value="1"/>
</dbReference>
<dbReference type="GO" id="GO:0006310">
    <property type="term" value="P:DNA recombination"/>
    <property type="evidence" value="ECO:0007669"/>
    <property type="project" value="UniProtKB-KW"/>
</dbReference>
<evidence type="ECO:0000256" key="4">
    <source>
        <dbReference type="ARBA" id="ARBA00023172"/>
    </source>
</evidence>
<dbReference type="InterPro" id="IPR025166">
    <property type="entry name" value="Integrase_DNA_bind_dom"/>
</dbReference>
<dbReference type="InterPro" id="IPR011010">
    <property type="entry name" value="DNA_brk_join_enz"/>
</dbReference>
<keyword evidence="2" id="KW-0229">DNA integration</keyword>
<evidence type="ECO:0000256" key="3">
    <source>
        <dbReference type="ARBA" id="ARBA00023125"/>
    </source>
</evidence>